<name>A0A395GBG2_9STAP</name>
<sequence length="165" mass="18293">MKKTLVVTLTGAILLSTAFSLENAEAATTKKLDEKSKIALAYFTKDIGTYSFTRKEVVTGKFVTYGPTGISKHYSKNFDVFNSGKIEGAPKNMRFYSTKISKGNFATIIGVSDSTIVIGGTQSLIDYKTLVKGGKKYSMKNYLKYQSSKDFKTIVKKMRIVKSPY</sequence>
<keyword evidence="3" id="KW-1185">Reference proteome</keyword>
<dbReference type="RefSeq" id="WP_099579446.1">
    <property type="nucleotide sequence ID" value="NZ_MJBI02000002.1"/>
</dbReference>
<evidence type="ECO:0000313" key="2">
    <source>
        <dbReference type="EMBL" id="RAI81077.1"/>
    </source>
</evidence>
<keyword evidence="1" id="KW-0732">Signal</keyword>
<evidence type="ECO:0000256" key="1">
    <source>
        <dbReference type="SAM" id="SignalP"/>
    </source>
</evidence>
<dbReference type="Proteomes" id="UP000229523">
    <property type="component" value="Unassembled WGS sequence"/>
</dbReference>
<evidence type="ECO:0000313" key="3">
    <source>
        <dbReference type="Proteomes" id="UP000229523"/>
    </source>
</evidence>
<feature type="signal peptide" evidence="1">
    <location>
        <begin position="1"/>
        <end position="26"/>
    </location>
</feature>
<accession>A0A395GBG2</accession>
<feature type="chain" id="PRO_5017356641" evidence="1">
    <location>
        <begin position="27"/>
        <end position="165"/>
    </location>
</feature>
<gene>
    <name evidence="2" type="ORF">BFS35_005795</name>
</gene>
<dbReference type="EMBL" id="MJBI02000002">
    <property type="protein sequence ID" value="RAI81077.1"/>
    <property type="molecule type" value="Genomic_DNA"/>
</dbReference>
<protein>
    <submittedName>
        <fullName evidence="2">Uncharacterized protein</fullName>
    </submittedName>
</protein>
<proteinExistence type="predicted"/>
<comment type="caution">
    <text evidence="2">The sequence shown here is derived from an EMBL/GenBank/DDBJ whole genome shotgun (WGS) entry which is preliminary data.</text>
</comment>
<organism evidence="2 3">
    <name type="scientific">Macrococcoides goetzii</name>
    <dbReference type="NCBI Taxonomy" id="1891097"/>
    <lineage>
        <taxon>Bacteria</taxon>
        <taxon>Bacillati</taxon>
        <taxon>Bacillota</taxon>
        <taxon>Bacilli</taxon>
        <taxon>Bacillales</taxon>
        <taxon>Staphylococcaceae</taxon>
        <taxon>Macrococcoides</taxon>
    </lineage>
</organism>
<dbReference type="AlphaFoldDB" id="A0A395GBG2"/>
<reference evidence="2 3" key="1">
    <citation type="journal article" date="2018" name="Front. Microbiol.">
        <title>Description and Comparative Genomics of Macrococcus caseolyticus subsp. hominis subsp. nov., Macrococcus goetzii sp. nov., Macrococcus epidermidis sp. nov., and Macrococcus bohemicus sp. nov., Novel Macrococci From Human Clinical Material With Virulence Potential and Suspected Uptake of Foreign DNA by Natural Transformation.</title>
        <authorList>
            <person name="Maslanova I."/>
            <person name="Wertheimer Z."/>
            <person name="Sedlacek I."/>
            <person name="Svec P."/>
            <person name="Indrakova A."/>
            <person name="Kovarovic V."/>
            <person name="Schumann P."/>
            <person name="Sproer C."/>
            <person name="Kralova S."/>
            <person name="Sedo O."/>
            <person name="Kristofova L."/>
            <person name="Vrbovska V."/>
            <person name="Fuzik T."/>
            <person name="Petras P."/>
            <person name="Zdrahal Z."/>
            <person name="Ruzickova V."/>
            <person name="Doskar J."/>
            <person name="Pantucek R."/>
        </authorList>
    </citation>
    <scope>NUCLEOTIDE SEQUENCE [LARGE SCALE GENOMIC DNA]</scope>
    <source>
        <strain evidence="2 3">CCM 4927</strain>
    </source>
</reference>